<evidence type="ECO:0000313" key="2">
    <source>
        <dbReference type="Proteomes" id="UP000190023"/>
    </source>
</evidence>
<keyword evidence="2" id="KW-1185">Reference proteome</keyword>
<dbReference type="Proteomes" id="UP000190023">
    <property type="component" value="Unassembled WGS sequence"/>
</dbReference>
<dbReference type="Pfam" id="PF23793">
    <property type="entry name" value="LysC"/>
    <property type="match status" value="1"/>
</dbReference>
<gene>
    <name evidence="1" type="ORF">B0188_05680</name>
</gene>
<proteinExistence type="predicted"/>
<dbReference type="AlphaFoldDB" id="A0A1T0B1T1"/>
<comment type="caution">
    <text evidence="1">The sequence shown here is derived from an EMBL/GenBank/DDBJ whole genome shotgun (WGS) entry which is preliminary data.</text>
</comment>
<reference evidence="1 2" key="1">
    <citation type="submission" date="2017-02" db="EMBL/GenBank/DDBJ databases">
        <title>Draft genome sequence of Haemophilus felis CCUG 31170 type strain.</title>
        <authorList>
            <person name="Engstrom-Jakobsson H."/>
            <person name="Salva-Serra F."/>
            <person name="Thorell K."/>
            <person name="Gonzales-Siles L."/>
            <person name="Karlsson R."/>
            <person name="Boulund F."/>
            <person name="Engstrand L."/>
            <person name="Kristiansson E."/>
            <person name="Moore E."/>
        </authorList>
    </citation>
    <scope>NUCLEOTIDE SEQUENCE [LARGE SCALE GENOMIC DNA]</scope>
    <source>
        <strain evidence="1 2">CCUG 31170</strain>
    </source>
</reference>
<protein>
    <recommendedName>
        <fullName evidence="3">Lytic protein Rz1</fullName>
    </recommendedName>
</protein>
<dbReference type="EMBL" id="MUYB01000021">
    <property type="protein sequence ID" value="OOS04153.1"/>
    <property type="molecule type" value="Genomic_DNA"/>
</dbReference>
<evidence type="ECO:0000313" key="1">
    <source>
        <dbReference type="EMBL" id="OOS04153.1"/>
    </source>
</evidence>
<name>A0A1T0B1T1_9PAST</name>
<evidence type="ECO:0008006" key="3">
    <source>
        <dbReference type="Google" id="ProtNLM"/>
    </source>
</evidence>
<dbReference type="PROSITE" id="PS51257">
    <property type="entry name" value="PROKAR_LIPOPROTEIN"/>
    <property type="match status" value="1"/>
</dbReference>
<organism evidence="1 2">
    <name type="scientific">[Haemophilus] felis</name>
    <dbReference type="NCBI Taxonomy" id="123822"/>
    <lineage>
        <taxon>Bacteria</taxon>
        <taxon>Pseudomonadati</taxon>
        <taxon>Pseudomonadota</taxon>
        <taxon>Gammaproteobacteria</taxon>
        <taxon>Pasteurellales</taxon>
        <taxon>Pasteurellaceae</taxon>
    </lineage>
</organism>
<dbReference type="STRING" id="123822.B0188_05680"/>
<sequence>MSKLKQIYNKSLVRILLCLVLLSIALSGCSSKVEVQYLTPPLAYTTTCERTPFNGKTYGDAVQHLLKVMAERDLCASQVDKIREWQREMVQN</sequence>
<accession>A0A1T0B1T1</accession>
<dbReference type="InterPro" id="IPR058979">
    <property type="entry name" value="LysC-like"/>
</dbReference>